<dbReference type="Proteomes" id="UP001516464">
    <property type="component" value="Unassembled WGS sequence"/>
</dbReference>
<accession>A0ABQ7HX33</accession>
<dbReference type="EMBL" id="SBIQ01000200">
    <property type="protein sequence ID" value="KAF7682689.1"/>
    <property type="molecule type" value="Genomic_DNA"/>
</dbReference>
<comment type="caution">
    <text evidence="1">The sequence shown here is derived from an EMBL/GenBank/DDBJ whole genome shotgun (WGS) entry which is preliminary data.</text>
</comment>
<organism evidence="1 2">
    <name type="scientific">Astathelohania contejeani</name>
    <dbReference type="NCBI Taxonomy" id="164912"/>
    <lineage>
        <taxon>Eukaryota</taxon>
        <taxon>Fungi</taxon>
        <taxon>Fungi incertae sedis</taxon>
        <taxon>Microsporidia</taxon>
        <taxon>Astathelohaniidae</taxon>
        <taxon>Astathelohania</taxon>
    </lineage>
</organism>
<keyword evidence="2" id="KW-1185">Reference proteome</keyword>
<gene>
    <name evidence="1" type="ORF">TCON_2093</name>
</gene>
<evidence type="ECO:0000313" key="2">
    <source>
        <dbReference type="Proteomes" id="UP001516464"/>
    </source>
</evidence>
<reference evidence="1 2" key="1">
    <citation type="submission" date="2019-01" db="EMBL/GenBank/DDBJ databases">
        <title>Genomes sequencing and comparative genomics of infectious freshwater microsporidia, Cucumispora dikerogammari and Thelohania contejeani.</title>
        <authorList>
            <person name="Cormier A."/>
            <person name="Giraud I."/>
            <person name="Wattier R."/>
            <person name="Teixeira M."/>
            <person name="Grandjean F."/>
            <person name="Rigaud T."/>
            <person name="Cordaux R."/>
        </authorList>
    </citation>
    <scope>NUCLEOTIDE SEQUENCE [LARGE SCALE GENOMIC DNA]</scope>
    <source>
        <strain evidence="1">T1</strain>
        <tissue evidence="1">Spores</tissue>
    </source>
</reference>
<sequence>MEKIKFLYNDCKQIEDLLIISSELELQIDNIHSQITSYKSQIMPLDTLYYELEDIENEIEEISIIIEPIRNTRDIKRVIKYAPEMLNDKLSKYLDDIIRTEDKKIIISKKLEVILSEIEEEKIKNIVKTKLSDTFKDEMFHENCDISKLEIKETENEYVFGIGTEMFKPAIISKEIKVCLLSIFKQIYKKQILYQNFNLDKLKQIGWIFFDSEYNINEHILDILLKGIAKISKEYKFEIELNIHSHEYLSFIELIERTKDIETKRKDKLNTKILRYIFKFFDIRNTKPTVQNYLILFSDLSDLIKHNRFIKERIREMNEDEAFKIKEKLNDLKDMIFFECIKQSLIKEWNWMKIITDLRNTEVYFTGLLDYILPSNMALSFKISHYQALIELFIEKICLINMKYDISMLEEIALFIMNDIIKDSGSMVSNINRLESIIKLLESNDLNSILEYWINDLIFLDKKELIALIKVLFGDSKETKRIINRL</sequence>
<proteinExistence type="predicted"/>
<evidence type="ECO:0000313" key="1">
    <source>
        <dbReference type="EMBL" id="KAF7682689.1"/>
    </source>
</evidence>
<name>A0ABQ7HX33_9MICR</name>
<protein>
    <submittedName>
        <fullName evidence="1">Uncharacterized protein</fullName>
    </submittedName>
</protein>